<dbReference type="HAMAP" id="MF_00758">
    <property type="entry name" value="UPF0301"/>
    <property type="match status" value="1"/>
</dbReference>
<keyword evidence="4" id="KW-1185">Reference proteome</keyword>
<dbReference type="AlphaFoldDB" id="G2J8I8"/>
<accession>G2J8I8</accession>
<dbReference type="Pfam" id="PF02622">
    <property type="entry name" value="DUF179"/>
    <property type="match status" value="1"/>
</dbReference>
<dbReference type="PANTHER" id="PTHR30327">
    <property type="entry name" value="UNCHARACTERIZED PROTEIN YQGE"/>
    <property type="match status" value="1"/>
</dbReference>
<organism evidence="3 4">
    <name type="scientific">Candidatus Glomeribacter gigasporarum BEG34</name>
    <dbReference type="NCBI Taxonomy" id="1070319"/>
    <lineage>
        <taxon>Bacteria</taxon>
        <taxon>Pseudomonadati</taxon>
        <taxon>Pseudomonadota</taxon>
        <taxon>Betaproteobacteria</taxon>
        <taxon>Burkholderiales</taxon>
        <taxon>Burkholderiaceae</taxon>
        <taxon>Candidatus Glomeribacter</taxon>
    </lineage>
</organism>
<protein>
    <recommendedName>
        <fullName evidence="2">UPF0301 protein CAGGBEG34_200089</fullName>
    </recommendedName>
</protein>
<evidence type="ECO:0000313" key="4">
    <source>
        <dbReference type="Proteomes" id="UP000054051"/>
    </source>
</evidence>
<dbReference type="PANTHER" id="PTHR30327:SF1">
    <property type="entry name" value="UPF0301 PROTEIN YQGE"/>
    <property type="match status" value="1"/>
</dbReference>
<dbReference type="GO" id="GO:0005829">
    <property type="term" value="C:cytosol"/>
    <property type="evidence" value="ECO:0007669"/>
    <property type="project" value="TreeGrafter"/>
</dbReference>
<evidence type="ECO:0000256" key="1">
    <source>
        <dbReference type="ARBA" id="ARBA00009600"/>
    </source>
</evidence>
<dbReference type="OrthoDB" id="9807486at2"/>
<evidence type="ECO:0000256" key="2">
    <source>
        <dbReference type="HAMAP-Rule" id="MF_00758"/>
    </source>
</evidence>
<comment type="similarity">
    <text evidence="1 2">Belongs to the UPF0301 (AlgH) family.</text>
</comment>
<dbReference type="STRING" id="1070319.CAGGBEG34_200089"/>
<sequence>MAKHIDSINLTNQFLIAMPGMDDAAFSGTVVYLCDHSERGALGLVINRPTDINLGSLFRRIDLKLEIQPLQKMPVYFGGPVQTERGFVLHESTNAQYTYLMSVPGGLSMTTSKDVLEAVARGKGPEKFLLTLGHAAWEAGQLEEEISHNGWLNVEADPKIIFDVPPEQRFTAALSLLGITPLMLSREAGHA</sequence>
<dbReference type="NCBIfam" id="NF001266">
    <property type="entry name" value="PRK00228.1-1"/>
    <property type="match status" value="1"/>
</dbReference>
<dbReference type="NCBIfam" id="NF001267">
    <property type="entry name" value="PRK00228.1-2"/>
    <property type="match status" value="1"/>
</dbReference>
<dbReference type="SUPFAM" id="SSF143456">
    <property type="entry name" value="VC0467-like"/>
    <property type="match status" value="1"/>
</dbReference>
<evidence type="ECO:0000313" key="3">
    <source>
        <dbReference type="EMBL" id="CCD29085.1"/>
    </source>
</evidence>
<dbReference type="eggNOG" id="COG1678">
    <property type="taxonomic scope" value="Bacteria"/>
</dbReference>
<gene>
    <name evidence="3" type="ORF">CAGGBEG34_200089</name>
</gene>
<comment type="caution">
    <text evidence="3">The sequence shown here is derived from an EMBL/GenBank/DDBJ whole genome shotgun (WGS) entry which is preliminary data.</text>
</comment>
<proteinExistence type="inferred from homology"/>
<dbReference type="Gene3D" id="3.40.1740.10">
    <property type="entry name" value="VC0467-like"/>
    <property type="match status" value="1"/>
</dbReference>
<dbReference type="Proteomes" id="UP000054051">
    <property type="component" value="Unassembled WGS sequence"/>
</dbReference>
<dbReference type="EMBL" id="CAFB01000037">
    <property type="protein sequence ID" value="CCD29085.1"/>
    <property type="molecule type" value="Genomic_DNA"/>
</dbReference>
<name>G2J8I8_9BURK</name>
<dbReference type="RefSeq" id="WP_006682324.1">
    <property type="nucleotide sequence ID" value="NZ_CAFB01000037.1"/>
</dbReference>
<dbReference type="InterPro" id="IPR003774">
    <property type="entry name" value="AlgH-like"/>
</dbReference>
<reference evidence="3 4" key="1">
    <citation type="submission" date="2011-08" db="EMBL/GenBank/DDBJ databases">
        <title>The genome of the obligate endobacterium of an arbuscular mycorrhizal fungus reveals an interphylum network of nutritional interactions.</title>
        <authorList>
            <person name="Ghignone S."/>
            <person name="Salvioli A."/>
            <person name="Anca I."/>
            <person name="Lumini E."/>
            <person name="Ortu G."/>
            <person name="Petiti L."/>
            <person name="Cruveiller S."/>
            <person name="Bianciotto V."/>
            <person name="Piffanelli P."/>
            <person name="Lanfranco L."/>
            <person name="Bonfante P."/>
        </authorList>
    </citation>
    <scope>NUCLEOTIDE SEQUENCE [LARGE SCALE GENOMIC DNA]</scope>
    <source>
        <strain evidence="3 4">BEG34</strain>
    </source>
</reference>